<comment type="caution">
    <text evidence="2">The sequence shown here is derived from an EMBL/GenBank/DDBJ whole genome shotgun (WGS) entry which is preliminary data.</text>
</comment>
<organism evidence="2 4">
    <name type="scientific">Agrobacterium vitis</name>
    <name type="common">Rhizobium vitis</name>
    <dbReference type="NCBI Taxonomy" id="373"/>
    <lineage>
        <taxon>Bacteria</taxon>
        <taxon>Pseudomonadati</taxon>
        <taxon>Pseudomonadota</taxon>
        <taxon>Alphaproteobacteria</taxon>
        <taxon>Hyphomicrobiales</taxon>
        <taxon>Rhizobiaceae</taxon>
        <taxon>Rhizobium/Agrobacterium group</taxon>
        <taxon>Agrobacterium</taxon>
    </lineage>
</organism>
<dbReference type="RefSeq" id="WP_156553924.1">
    <property type="nucleotide sequence ID" value="NZ_MBFA02000020.1"/>
</dbReference>
<sequence length="57" mass="6199">METQAGAVSETIDATDSIEAAQNLATHTTSKMTKRYARGDGLEMSRKVSVARAEQRK</sequence>
<name>A0ABD6HEU8_AGRVI</name>
<accession>A0ABD6HEU8</accession>
<evidence type="ECO:0008006" key="5">
    <source>
        <dbReference type="Google" id="ProtNLM"/>
    </source>
</evidence>
<evidence type="ECO:0000313" key="1">
    <source>
        <dbReference type="EMBL" id="MUO40771.1"/>
    </source>
</evidence>
<dbReference type="AlphaFoldDB" id="A0ABD6HEU8"/>
<gene>
    <name evidence="2" type="ORF">BBK91_022765</name>
    <name evidence="1" type="ORF">BBL17_003010</name>
</gene>
<evidence type="ECO:0000313" key="4">
    <source>
        <dbReference type="Proteomes" id="UP000179536"/>
    </source>
</evidence>
<dbReference type="EMBL" id="MBFE02000002">
    <property type="protein sequence ID" value="MUO40771.1"/>
    <property type="molecule type" value="Genomic_DNA"/>
</dbReference>
<keyword evidence="3" id="KW-1185">Reference proteome</keyword>
<dbReference type="Proteomes" id="UP000179454">
    <property type="component" value="Unassembled WGS sequence"/>
</dbReference>
<reference evidence="3 4" key="1">
    <citation type="submission" date="2019-11" db="EMBL/GenBank/DDBJ databases">
        <title>Whole-genome sequencing of Allorhizobium vitis.</title>
        <authorList>
            <person name="Gan H.M."/>
            <person name="Savka M.A."/>
        </authorList>
    </citation>
    <scope>NUCLEOTIDE SEQUENCE [LARGE SCALE GENOMIC DNA]</scope>
    <source>
        <strain evidence="2 4">RF2/1</strain>
        <strain evidence="1 3">T1/7</strain>
    </source>
</reference>
<dbReference type="EMBL" id="MBFA02000020">
    <property type="protein sequence ID" value="MUP12689.1"/>
    <property type="molecule type" value="Genomic_DNA"/>
</dbReference>
<proteinExistence type="predicted"/>
<dbReference type="Proteomes" id="UP000179536">
    <property type="component" value="Unassembled WGS sequence"/>
</dbReference>
<evidence type="ECO:0000313" key="2">
    <source>
        <dbReference type="EMBL" id="MUP12689.1"/>
    </source>
</evidence>
<protein>
    <recommendedName>
        <fullName evidence="5">Integrase</fullName>
    </recommendedName>
</protein>
<evidence type="ECO:0000313" key="3">
    <source>
        <dbReference type="Proteomes" id="UP000179454"/>
    </source>
</evidence>